<evidence type="ECO:0000256" key="1">
    <source>
        <dbReference type="SAM" id="Phobius"/>
    </source>
</evidence>
<feature type="transmembrane region" description="Helical" evidence="1">
    <location>
        <begin position="294"/>
        <end position="314"/>
    </location>
</feature>
<gene>
    <name evidence="4" type="ORF">M2350_000587</name>
</gene>
<dbReference type="Proteomes" id="UP001204798">
    <property type="component" value="Unassembled WGS sequence"/>
</dbReference>
<proteinExistence type="predicted"/>
<evidence type="ECO:0000259" key="2">
    <source>
        <dbReference type="Pfam" id="PF20580"/>
    </source>
</evidence>
<feature type="transmembrane region" description="Helical" evidence="1">
    <location>
        <begin position="562"/>
        <end position="582"/>
    </location>
</feature>
<sequence>MEVAKPLPVVAEEAVQPKVRWASIGLALALVAGFSVVSGWAALLRHEILGTGYLPRGVVPLFLVIVLVNALVKKVTPRLALTRTELAFIFALLTAIAAIPGQEFGIHFYLNLLGLAYYSSPQSQWFNLFTPHLPSWLVPSLQFRDPVILWAYEGMPAGAKMPLGEWLIPLLVWTPYLFGVYALLVCLCGLMARQWEEHERLLYPLTQVPMELAGEERGGLPKVFLSPFFWLGFFAAAVPISMRGLHLYFPQVPDPQLQRTLAQLFGLAPGAPLFPSGPLSAYNGLLAHFYPEMVGIAYLLSREVGFSLWFFLLLRHTEIAIRMAVGIDMYHAEFLTFQSIASYIVMAFAILWVARHYLAEIVVSTLHRLPFIRTQNIAPRTPESWALIGFVATFIGLLAWSKWVAGVSVPWTAAMLLGLVVAALIVARIVAETGIYIYSAPFRVNQVLFDIFGKDRIGAKNIVLLTAMSWVQIRSTATMASGYLVNSFRLGTLAGLLRSSMAFWILVAILLSLLVCHFTIPTVIYTYSVPKLSWWAQGSSLNTANLIAQYLTTTRPLTAHHWWGLIIGALTCWLLIKLRLTFVGFPLHPLGFVAWYGWPIDRYWLSIFIGWALKSVILRYGGYRAFHKFRPFAYGLIIGGTTTLTFWIVLRLFYLTGESIITD</sequence>
<feature type="transmembrane region" description="Helical" evidence="1">
    <location>
        <begin position="170"/>
        <end position="192"/>
    </location>
</feature>
<comment type="caution">
    <text evidence="4">The sequence shown here is derived from an EMBL/GenBank/DDBJ whole genome shotgun (WGS) entry which is preliminary data.</text>
</comment>
<feature type="transmembrane region" description="Helical" evidence="1">
    <location>
        <begin position="411"/>
        <end position="431"/>
    </location>
</feature>
<dbReference type="RefSeq" id="WP_259093730.1">
    <property type="nucleotide sequence ID" value="NZ_CP130454.1"/>
</dbReference>
<evidence type="ECO:0000259" key="3">
    <source>
        <dbReference type="Pfam" id="PF20581"/>
    </source>
</evidence>
<organism evidence="4 5">
    <name type="scientific">Candidatus Fervidibacter sacchari</name>
    <dbReference type="NCBI Taxonomy" id="1448929"/>
    <lineage>
        <taxon>Bacteria</taxon>
        <taxon>Candidatus Fervidibacterota</taxon>
        <taxon>Candidatus Fervidibacter</taxon>
    </lineage>
</organism>
<feature type="transmembrane region" description="Helical" evidence="1">
    <location>
        <begin position="334"/>
        <end position="354"/>
    </location>
</feature>
<evidence type="ECO:0000313" key="5">
    <source>
        <dbReference type="Proteomes" id="UP001204798"/>
    </source>
</evidence>
<dbReference type="EMBL" id="JANUCP010000001">
    <property type="protein sequence ID" value="MCS3918190.1"/>
    <property type="molecule type" value="Genomic_DNA"/>
</dbReference>
<feature type="transmembrane region" description="Helical" evidence="1">
    <location>
        <begin position="21"/>
        <end position="41"/>
    </location>
</feature>
<evidence type="ECO:0000313" key="4">
    <source>
        <dbReference type="EMBL" id="MCS3918190.1"/>
    </source>
</evidence>
<feature type="transmembrane region" description="Helical" evidence="1">
    <location>
        <begin position="228"/>
        <end position="249"/>
    </location>
</feature>
<feature type="domain" description="DUF6784" evidence="2">
    <location>
        <begin position="562"/>
        <end position="653"/>
    </location>
</feature>
<feature type="transmembrane region" description="Helical" evidence="1">
    <location>
        <begin position="602"/>
        <end position="620"/>
    </location>
</feature>
<dbReference type="Pfam" id="PF20581">
    <property type="entry name" value="DUF6785"/>
    <property type="match status" value="1"/>
</dbReference>
<feature type="domain" description="DUF6785" evidence="3">
    <location>
        <begin position="21"/>
        <end position="527"/>
    </location>
</feature>
<dbReference type="InterPro" id="IPR046711">
    <property type="entry name" value="DUF6784"/>
</dbReference>
<dbReference type="InterPro" id="IPR046712">
    <property type="entry name" value="DUF6785"/>
</dbReference>
<keyword evidence="1" id="KW-0472">Membrane</keyword>
<feature type="transmembrane region" description="Helical" evidence="1">
    <location>
        <begin position="385"/>
        <end position="405"/>
    </location>
</feature>
<accession>A0ABT2EMP9</accession>
<keyword evidence="1" id="KW-0812">Transmembrane</keyword>
<feature type="transmembrane region" description="Helical" evidence="1">
    <location>
        <begin position="84"/>
        <end position="110"/>
    </location>
</feature>
<keyword evidence="1" id="KW-1133">Transmembrane helix</keyword>
<feature type="transmembrane region" description="Helical" evidence="1">
    <location>
        <begin position="632"/>
        <end position="654"/>
    </location>
</feature>
<feature type="transmembrane region" description="Helical" evidence="1">
    <location>
        <begin position="503"/>
        <end position="527"/>
    </location>
</feature>
<feature type="transmembrane region" description="Helical" evidence="1">
    <location>
        <begin position="53"/>
        <end position="72"/>
    </location>
</feature>
<dbReference type="Pfam" id="PF20580">
    <property type="entry name" value="DUF6784"/>
    <property type="match status" value="1"/>
</dbReference>
<name>A0ABT2EMP9_9BACT</name>
<protein>
    <submittedName>
        <fullName evidence="4">Uncharacterized protein</fullName>
    </submittedName>
</protein>
<keyword evidence="5" id="KW-1185">Reference proteome</keyword>
<reference evidence="4 5" key="1">
    <citation type="submission" date="2022-08" db="EMBL/GenBank/DDBJ databases">
        <title>Bacterial and archaeal communities from various locations to study Microbial Dark Matter (Phase II).</title>
        <authorList>
            <person name="Stepanauskas R."/>
        </authorList>
    </citation>
    <scope>NUCLEOTIDE SEQUENCE [LARGE SCALE GENOMIC DNA]</scope>
    <source>
        <strain evidence="4 5">PD1</strain>
    </source>
</reference>